<comment type="caution">
    <text evidence="2">The sequence shown here is derived from an EMBL/GenBank/DDBJ whole genome shotgun (WGS) entry which is preliminary data.</text>
</comment>
<accession>A0ABP8AF60</accession>
<dbReference type="Gene3D" id="3.90.180.10">
    <property type="entry name" value="Medium-chain alcohol dehydrogenases, catalytic domain"/>
    <property type="match status" value="1"/>
</dbReference>
<proteinExistence type="predicted"/>
<dbReference type="InterPro" id="IPR011032">
    <property type="entry name" value="GroES-like_sf"/>
</dbReference>
<evidence type="ECO:0008006" key="4">
    <source>
        <dbReference type="Google" id="ProtNLM"/>
    </source>
</evidence>
<dbReference type="EMBL" id="BAABAQ010000001">
    <property type="protein sequence ID" value="GAA4182984.1"/>
    <property type="molecule type" value="Genomic_DNA"/>
</dbReference>
<evidence type="ECO:0000313" key="3">
    <source>
        <dbReference type="Proteomes" id="UP001501251"/>
    </source>
</evidence>
<name>A0ABP8AF60_9ACTN</name>
<reference evidence="3" key="1">
    <citation type="journal article" date="2019" name="Int. J. Syst. Evol. Microbiol.">
        <title>The Global Catalogue of Microorganisms (GCM) 10K type strain sequencing project: providing services to taxonomists for standard genome sequencing and annotation.</title>
        <authorList>
            <consortium name="The Broad Institute Genomics Platform"/>
            <consortium name="The Broad Institute Genome Sequencing Center for Infectious Disease"/>
            <person name="Wu L."/>
            <person name="Ma J."/>
        </authorList>
    </citation>
    <scope>NUCLEOTIDE SEQUENCE [LARGE SCALE GENOMIC DNA]</scope>
    <source>
        <strain evidence="3">JCM 17388</strain>
    </source>
</reference>
<protein>
    <recommendedName>
        <fullName evidence="4">Alcohol dehydrogenase N-terminal domain-containing protein</fullName>
    </recommendedName>
</protein>
<feature type="compositionally biased region" description="Low complexity" evidence="1">
    <location>
        <begin position="91"/>
        <end position="100"/>
    </location>
</feature>
<gene>
    <name evidence="2" type="ORF">GCM10022252_09730</name>
</gene>
<keyword evidence="3" id="KW-1185">Reference proteome</keyword>
<sequence length="100" mass="11531">MMMVYRLAQRGSIDHLTLREEAMPWPQRGEVVVRVRAVSLNYRDLALVHGRYFPDAPLRQRRGRGQDRHQPVGTAMPYPSSRRAARRRPAESASADWFGS</sequence>
<dbReference type="Proteomes" id="UP001501251">
    <property type="component" value="Unassembled WGS sequence"/>
</dbReference>
<feature type="region of interest" description="Disordered" evidence="1">
    <location>
        <begin position="56"/>
        <end position="100"/>
    </location>
</feature>
<evidence type="ECO:0000256" key="1">
    <source>
        <dbReference type="SAM" id="MobiDB-lite"/>
    </source>
</evidence>
<organism evidence="2 3">
    <name type="scientific">Streptosporangium oxazolinicum</name>
    <dbReference type="NCBI Taxonomy" id="909287"/>
    <lineage>
        <taxon>Bacteria</taxon>
        <taxon>Bacillati</taxon>
        <taxon>Actinomycetota</taxon>
        <taxon>Actinomycetes</taxon>
        <taxon>Streptosporangiales</taxon>
        <taxon>Streptosporangiaceae</taxon>
        <taxon>Streptosporangium</taxon>
    </lineage>
</organism>
<dbReference type="SUPFAM" id="SSF50129">
    <property type="entry name" value="GroES-like"/>
    <property type="match status" value="1"/>
</dbReference>
<evidence type="ECO:0000313" key="2">
    <source>
        <dbReference type="EMBL" id="GAA4182984.1"/>
    </source>
</evidence>